<evidence type="ECO:0000256" key="8">
    <source>
        <dbReference type="ARBA" id="ARBA00023136"/>
    </source>
</evidence>
<dbReference type="InterPro" id="IPR011249">
    <property type="entry name" value="Metalloenz_LuxS/M16"/>
</dbReference>
<feature type="domain" description="Peptidase M16 C-terminal" evidence="12">
    <location>
        <begin position="208"/>
        <end position="376"/>
    </location>
</feature>
<evidence type="ECO:0000256" key="4">
    <source>
        <dbReference type="ARBA" id="ARBA00022792"/>
    </source>
</evidence>
<evidence type="ECO:0000256" key="7">
    <source>
        <dbReference type="ARBA" id="ARBA00023128"/>
    </source>
</evidence>
<dbReference type="PANTHER" id="PTHR11851">
    <property type="entry name" value="METALLOPROTEASE"/>
    <property type="match status" value="1"/>
</dbReference>
<evidence type="ECO:0000313" key="14">
    <source>
        <dbReference type="Proteomes" id="UP000321518"/>
    </source>
</evidence>
<organism evidence="13 14">
    <name type="scientific">Rhodotorula toruloides</name>
    <name type="common">Yeast</name>
    <name type="synonym">Rhodosporidium toruloides</name>
    <dbReference type="NCBI Taxonomy" id="5286"/>
    <lineage>
        <taxon>Eukaryota</taxon>
        <taxon>Fungi</taxon>
        <taxon>Dikarya</taxon>
        <taxon>Basidiomycota</taxon>
        <taxon>Pucciniomycotina</taxon>
        <taxon>Microbotryomycetes</taxon>
        <taxon>Sporidiobolales</taxon>
        <taxon>Sporidiobolaceae</taxon>
        <taxon>Rhodotorula</taxon>
    </lineage>
</organism>
<reference evidence="13 14" key="1">
    <citation type="submission" date="2019-07" db="EMBL/GenBank/DDBJ databases">
        <title>Rhodotorula toruloides NBRC10032 genome sequencing.</title>
        <authorList>
            <person name="Shida Y."/>
            <person name="Takaku H."/>
            <person name="Ogasawara W."/>
            <person name="Mori K."/>
        </authorList>
    </citation>
    <scope>NUCLEOTIDE SEQUENCE [LARGE SCALE GENOMIC DNA]</scope>
    <source>
        <strain evidence="13 14">NBRC10032</strain>
    </source>
</reference>
<keyword evidence="2" id="KW-0813">Transport</keyword>
<dbReference type="Proteomes" id="UP000321518">
    <property type="component" value="Unassembled WGS sequence"/>
</dbReference>
<dbReference type="FunFam" id="3.30.830.10:FF:000039">
    <property type="entry name" value="Ubiquinol-cytochrome c reductase core subunit 2"/>
    <property type="match status" value="1"/>
</dbReference>
<evidence type="ECO:0000256" key="10">
    <source>
        <dbReference type="ARBA" id="ARBA00040751"/>
    </source>
</evidence>
<dbReference type="InterPro" id="IPR007863">
    <property type="entry name" value="Peptidase_M16_C"/>
</dbReference>
<keyword evidence="5" id="KW-0809">Transit peptide</keyword>
<keyword evidence="3" id="KW-0679">Respiratory chain</keyword>
<evidence type="ECO:0000256" key="3">
    <source>
        <dbReference type="ARBA" id="ARBA00022660"/>
    </source>
</evidence>
<gene>
    <name evidence="13" type="ORF">Rt10032_c02g1082</name>
</gene>
<evidence type="ECO:0000256" key="9">
    <source>
        <dbReference type="ARBA" id="ARBA00038146"/>
    </source>
</evidence>
<comment type="subcellular location">
    <subcellularLocation>
        <location evidence="1">Mitochondrion inner membrane</location>
        <topology evidence="1">Peripheral membrane protein</topology>
        <orientation evidence="1">Matrix side</orientation>
    </subcellularLocation>
</comment>
<dbReference type="InterPro" id="IPR050361">
    <property type="entry name" value="MPP/UQCRC_Complex"/>
</dbReference>
<accession>A0A511KAP6</accession>
<dbReference type="Pfam" id="PF05193">
    <property type="entry name" value="Peptidase_M16_C"/>
    <property type="match status" value="1"/>
</dbReference>
<protein>
    <recommendedName>
        <fullName evidence="10">Cytochrome b-c1 complex subunit 2, mitochondrial</fullName>
    </recommendedName>
</protein>
<proteinExistence type="inferred from homology"/>
<evidence type="ECO:0000256" key="2">
    <source>
        <dbReference type="ARBA" id="ARBA00022448"/>
    </source>
</evidence>
<comment type="caution">
    <text evidence="13">The sequence shown here is derived from an EMBL/GenBank/DDBJ whole genome shotgun (WGS) entry which is preliminary data.</text>
</comment>
<dbReference type="AlphaFoldDB" id="A0A511KAP6"/>
<comment type="similarity">
    <text evidence="9">Belongs to the peptidase M16 family. UQCRC2/QCR2 subfamily.</text>
</comment>
<dbReference type="InterPro" id="IPR011765">
    <property type="entry name" value="Pept_M16_N"/>
</dbReference>
<dbReference type="SUPFAM" id="SSF63411">
    <property type="entry name" value="LuxS/MPP-like metallohydrolase"/>
    <property type="match status" value="2"/>
</dbReference>
<sequence length="455" mass="47094">MVLIQQALRSQTARKAAPALARGLATPALTTQNAGGVKVASSEDGSRTSSISVVVKSGARYEPAPGVAHVLKNSVFKVRSPHPPILIAPTPALAHATNKRSQIRLVRETEALGGVLSTSLSREHLVLTAEFLKGDEAYFAEALGDAVTQPKFPVYEYNEEVVPQVQAEYEQAIHDSRVYALDLAHQLAFRKGLGNSLFASPHTAVDHSTLVSFAQASFTPTNIAIFGQNIDAGKLASLVSDFFASGASSSSSISTPQSQYYGGEVRIPAVGHSSTDELLIAFKGAARTEVDYAVLAVLLGGQASVKWGAGASPLAKLASSTSSAQAFNLGYSDAGLFGISVSAKTNDVADVATKALAELKNVAKGVSDDLVKQAVAKAKFAAAAALETREGKTLVLGEQLASGGEAPAIDDIFAKLDKVTGESLAKAAKNALASKPTTVAVGNTHALPYADSLGL</sequence>
<dbReference type="Gene3D" id="3.30.830.10">
    <property type="entry name" value="Metalloenzyme, LuxS/M16 peptidase-like"/>
    <property type="match status" value="2"/>
</dbReference>
<keyword evidence="4" id="KW-0999">Mitochondrion inner membrane</keyword>
<dbReference type="Pfam" id="PF00675">
    <property type="entry name" value="Peptidase_M16"/>
    <property type="match status" value="1"/>
</dbReference>
<evidence type="ECO:0000256" key="5">
    <source>
        <dbReference type="ARBA" id="ARBA00022946"/>
    </source>
</evidence>
<dbReference type="EMBL" id="BJWK01000002">
    <property type="protein sequence ID" value="GEM07065.1"/>
    <property type="molecule type" value="Genomic_DNA"/>
</dbReference>
<keyword evidence="6" id="KW-0249">Electron transport</keyword>
<dbReference type="GO" id="GO:0046872">
    <property type="term" value="F:metal ion binding"/>
    <property type="evidence" value="ECO:0007669"/>
    <property type="project" value="InterPro"/>
</dbReference>
<evidence type="ECO:0000256" key="1">
    <source>
        <dbReference type="ARBA" id="ARBA00004443"/>
    </source>
</evidence>
<evidence type="ECO:0000256" key="6">
    <source>
        <dbReference type="ARBA" id="ARBA00022982"/>
    </source>
</evidence>
<dbReference type="OrthoDB" id="6369905at2759"/>
<keyword evidence="7" id="KW-0496">Mitochondrion</keyword>
<dbReference type="PANTHER" id="PTHR11851:SF209">
    <property type="entry name" value="CYTOCHROME B-C1 COMPLEX SUBUNIT 2, MITOCHONDRIAL"/>
    <property type="match status" value="1"/>
</dbReference>
<feature type="domain" description="Peptidase M16 N-terminal" evidence="11">
    <location>
        <begin position="96"/>
        <end position="198"/>
    </location>
</feature>
<evidence type="ECO:0000259" key="11">
    <source>
        <dbReference type="Pfam" id="PF00675"/>
    </source>
</evidence>
<evidence type="ECO:0000313" key="13">
    <source>
        <dbReference type="EMBL" id="GEM07065.1"/>
    </source>
</evidence>
<keyword evidence="8" id="KW-0472">Membrane</keyword>
<name>A0A511KAP6_RHOTO</name>
<dbReference type="GO" id="GO:0005743">
    <property type="term" value="C:mitochondrial inner membrane"/>
    <property type="evidence" value="ECO:0007669"/>
    <property type="project" value="UniProtKB-SubCell"/>
</dbReference>
<evidence type="ECO:0000259" key="12">
    <source>
        <dbReference type="Pfam" id="PF05193"/>
    </source>
</evidence>